<keyword evidence="6" id="KW-1185">Reference proteome</keyword>
<dbReference type="InterPro" id="IPR050376">
    <property type="entry name" value="Pterin-4-alpha-carb_dehyd"/>
</dbReference>
<dbReference type="OrthoDB" id="5294615at2"/>
<accession>A0A7U7G8N0</accession>
<dbReference type="RefSeq" id="WP_034430580.1">
    <property type="nucleotide sequence ID" value="NZ_CBTK010000028.1"/>
</dbReference>
<comment type="catalytic activity">
    <reaction evidence="1 4">
        <text>(4aS,6R)-4a-hydroxy-L-erythro-5,6,7,8-tetrahydrobiopterin = (6R)-L-erythro-6,7-dihydrobiopterin + H2O</text>
        <dbReference type="Rhea" id="RHEA:11920"/>
        <dbReference type="ChEBI" id="CHEBI:15377"/>
        <dbReference type="ChEBI" id="CHEBI:15642"/>
        <dbReference type="ChEBI" id="CHEBI:43120"/>
        <dbReference type="EC" id="4.2.1.96"/>
    </reaction>
</comment>
<protein>
    <recommendedName>
        <fullName evidence="4">Putative pterin-4-alpha-carbinolamine dehydratase</fullName>
        <shortName evidence="4">PHS</shortName>
        <ecNumber evidence="4">4.2.1.96</ecNumber>
    </recommendedName>
    <alternativeName>
        <fullName evidence="4">4-alpha-hydroxy-tetrahydropterin dehydratase</fullName>
    </alternativeName>
    <alternativeName>
        <fullName evidence="4">Pterin carbinolamine dehydratase</fullName>
        <shortName evidence="4">PCD</shortName>
    </alternativeName>
</protein>
<evidence type="ECO:0000313" key="5">
    <source>
        <dbReference type="EMBL" id="CDH43516.1"/>
    </source>
</evidence>
<dbReference type="InterPro" id="IPR036428">
    <property type="entry name" value="PCD_sf"/>
</dbReference>
<dbReference type="AlphaFoldDB" id="A0A7U7G8N0"/>
<name>A0A7U7G8N0_9GAMM</name>
<dbReference type="PANTHER" id="PTHR42805:SF1">
    <property type="entry name" value="PTERIN-4-ALPHA-CARBINOLAMINE DEHYDRATASE-RELATED"/>
    <property type="match status" value="1"/>
</dbReference>
<dbReference type="CDD" id="cd00913">
    <property type="entry name" value="PCD_DCoH_subfamily_a"/>
    <property type="match status" value="1"/>
</dbReference>
<sequence length="113" mass="12589">MSLSQKTCTPCQGRIPPLSITEAEALLAQAPGWGLLHHGTQLERRFPFKSFDTALAFVNRVGDLAEEEGHHPDISFGWGYANVLFYTHKISGLHENDFIMAAKVNDLYTDEVT</sequence>
<evidence type="ECO:0000256" key="1">
    <source>
        <dbReference type="ARBA" id="ARBA00001554"/>
    </source>
</evidence>
<dbReference type="PANTHER" id="PTHR42805">
    <property type="entry name" value="PTERIN-4-ALPHA-CARBINOLAMINE DEHYDRATASE-RELATED"/>
    <property type="match status" value="1"/>
</dbReference>
<dbReference type="HAMAP" id="MF_00434">
    <property type="entry name" value="Pterin_4_alpha"/>
    <property type="match status" value="1"/>
</dbReference>
<proteinExistence type="inferred from homology"/>
<dbReference type="Pfam" id="PF01329">
    <property type="entry name" value="Pterin_4a"/>
    <property type="match status" value="1"/>
</dbReference>
<evidence type="ECO:0000256" key="3">
    <source>
        <dbReference type="ARBA" id="ARBA00023239"/>
    </source>
</evidence>
<dbReference type="SUPFAM" id="SSF55248">
    <property type="entry name" value="PCD-like"/>
    <property type="match status" value="1"/>
</dbReference>
<comment type="caution">
    <text evidence="5">The sequence shown here is derived from an EMBL/GenBank/DDBJ whole genome shotgun (WGS) entry which is preliminary data.</text>
</comment>
<dbReference type="EC" id="4.2.1.96" evidence="4"/>
<evidence type="ECO:0000313" key="6">
    <source>
        <dbReference type="Proteomes" id="UP000019184"/>
    </source>
</evidence>
<evidence type="ECO:0000256" key="2">
    <source>
        <dbReference type="ARBA" id="ARBA00006472"/>
    </source>
</evidence>
<dbReference type="EMBL" id="CBTK010000028">
    <property type="protein sequence ID" value="CDH43516.1"/>
    <property type="molecule type" value="Genomic_DNA"/>
</dbReference>
<dbReference type="Proteomes" id="UP000019184">
    <property type="component" value="Unassembled WGS sequence"/>
</dbReference>
<dbReference type="Gene3D" id="3.30.1360.20">
    <property type="entry name" value="Transcriptional coactivator/pterin dehydratase"/>
    <property type="match status" value="1"/>
</dbReference>
<gene>
    <name evidence="5" type="ORF">BN874_1230026</name>
</gene>
<organism evidence="5 6">
    <name type="scientific">Candidatus Contendobacter odensis Run_B_J11</name>
    <dbReference type="NCBI Taxonomy" id="1400861"/>
    <lineage>
        <taxon>Bacteria</taxon>
        <taxon>Pseudomonadati</taxon>
        <taxon>Pseudomonadota</taxon>
        <taxon>Gammaproteobacteria</taxon>
        <taxon>Candidatus Competibacteraceae</taxon>
        <taxon>Candidatus Contendibacter</taxon>
    </lineage>
</organism>
<keyword evidence="3 4" id="KW-0456">Lyase</keyword>
<dbReference type="GO" id="GO:0008124">
    <property type="term" value="F:4-alpha-hydroxytetrahydrobiopterin dehydratase activity"/>
    <property type="evidence" value="ECO:0007669"/>
    <property type="project" value="UniProtKB-UniRule"/>
</dbReference>
<dbReference type="GO" id="GO:0006729">
    <property type="term" value="P:tetrahydrobiopterin biosynthetic process"/>
    <property type="evidence" value="ECO:0007669"/>
    <property type="project" value="InterPro"/>
</dbReference>
<reference evidence="5 6" key="1">
    <citation type="journal article" date="2014" name="ISME J.">
        <title>Candidatus Competibacter-lineage genomes retrieved from metagenomes reveal functional metabolic diversity.</title>
        <authorList>
            <person name="McIlroy S.J."/>
            <person name="Albertsen M."/>
            <person name="Andresen E.K."/>
            <person name="Saunders A.M."/>
            <person name="Kristiansen R."/>
            <person name="Stokholm-Bjerregaard M."/>
            <person name="Nielsen K.L."/>
            <person name="Nielsen P.H."/>
        </authorList>
    </citation>
    <scope>NUCLEOTIDE SEQUENCE [LARGE SCALE GENOMIC DNA]</scope>
    <source>
        <strain evidence="5 6">Run_B_J11</strain>
    </source>
</reference>
<evidence type="ECO:0000256" key="4">
    <source>
        <dbReference type="HAMAP-Rule" id="MF_00434"/>
    </source>
</evidence>
<dbReference type="InterPro" id="IPR001533">
    <property type="entry name" value="Pterin_deHydtase"/>
</dbReference>
<comment type="similarity">
    <text evidence="2 4">Belongs to the pterin-4-alpha-carbinolamine dehydratase family.</text>
</comment>